<gene>
    <name evidence="2" type="ORF">CK820_G0002067</name>
</gene>
<feature type="region of interest" description="Disordered" evidence="1">
    <location>
        <begin position="26"/>
        <end position="52"/>
    </location>
</feature>
<dbReference type="AlphaFoldDB" id="A0A2J8PMZ5"/>
<evidence type="ECO:0000313" key="3">
    <source>
        <dbReference type="Proteomes" id="UP000236370"/>
    </source>
</evidence>
<feature type="non-terminal residue" evidence="2">
    <location>
        <position position="1"/>
    </location>
</feature>
<comment type="caution">
    <text evidence="2">The sequence shown here is derived from an EMBL/GenBank/DDBJ whole genome shotgun (WGS) entry which is preliminary data.</text>
</comment>
<dbReference type="GO" id="GO:0016810">
    <property type="term" value="F:hydrolase activity, acting on carbon-nitrogen (but not peptide) bonds"/>
    <property type="evidence" value="ECO:0007669"/>
    <property type="project" value="InterPro"/>
</dbReference>
<evidence type="ECO:0000313" key="2">
    <source>
        <dbReference type="EMBL" id="PNI85358.1"/>
    </source>
</evidence>
<dbReference type="EMBL" id="NBAG03000213">
    <property type="protein sequence ID" value="PNI85358.1"/>
    <property type="molecule type" value="Genomic_DNA"/>
</dbReference>
<dbReference type="SUPFAM" id="SSF51338">
    <property type="entry name" value="Composite domain of metallo-dependent hydrolases"/>
    <property type="match status" value="1"/>
</dbReference>
<dbReference type="Proteomes" id="UP000236370">
    <property type="component" value="Unassembled WGS sequence"/>
</dbReference>
<name>A0A2J8PMZ5_PANTR</name>
<evidence type="ECO:0000256" key="1">
    <source>
        <dbReference type="SAM" id="MobiDB-lite"/>
    </source>
</evidence>
<protein>
    <submittedName>
        <fullName evidence="2">DPYS isoform 4</fullName>
    </submittedName>
</protein>
<proteinExistence type="predicted"/>
<organism evidence="2 3">
    <name type="scientific">Pan troglodytes</name>
    <name type="common">Chimpanzee</name>
    <dbReference type="NCBI Taxonomy" id="9598"/>
    <lineage>
        <taxon>Eukaryota</taxon>
        <taxon>Metazoa</taxon>
        <taxon>Chordata</taxon>
        <taxon>Craniata</taxon>
        <taxon>Vertebrata</taxon>
        <taxon>Euteleostomi</taxon>
        <taxon>Mammalia</taxon>
        <taxon>Eutheria</taxon>
        <taxon>Euarchontoglires</taxon>
        <taxon>Primates</taxon>
        <taxon>Haplorrhini</taxon>
        <taxon>Catarrhini</taxon>
        <taxon>Hominidae</taxon>
        <taxon>Pan</taxon>
    </lineage>
</organism>
<sequence length="52" mass="6303">GDGKFIPRKPFAEYIYKRIKQRDRVKSEERRLPFPSQPNIVNPWRSRPYSTP</sequence>
<reference evidence="2 3" key="1">
    <citation type="submission" date="2017-12" db="EMBL/GenBank/DDBJ databases">
        <title>High-resolution comparative analysis of great ape genomes.</title>
        <authorList>
            <person name="Pollen A."/>
            <person name="Hastie A."/>
            <person name="Hormozdiari F."/>
            <person name="Dougherty M."/>
            <person name="Liu R."/>
            <person name="Chaisson M."/>
            <person name="Hoppe E."/>
            <person name="Hill C."/>
            <person name="Pang A."/>
            <person name="Hillier L."/>
            <person name="Baker C."/>
            <person name="Armstrong J."/>
            <person name="Shendure J."/>
            <person name="Paten B."/>
            <person name="Wilson R."/>
            <person name="Chao H."/>
            <person name="Schneider V."/>
            <person name="Ventura M."/>
            <person name="Kronenberg Z."/>
            <person name="Murali S."/>
            <person name="Gordon D."/>
            <person name="Cantsilieris S."/>
            <person name="Munson K."/>
            <person name="Nelson B."/>
            <person name="Raja A."/>
            <person name="Underwood J."/>
            <person name="Diekhans M."/>
            <person name="Fiddes I."/>
            <person name="Haussler D."/>
            <person name="Eichler E."/>
        </authorList>
    </citation>
    <scope>NUCLEOTIDE SEQUENCE [LARGE SCALE GENOMIC DNA]</scope>
    <source>
        <strain evidence="2">Yerkes chimp pedigree #C0471</strain>
    </source>
</reference>
<accession>A0A2J8PMZ5</accession>
<dbReference type="InterPro" id="IPR011059">
    <property type="entry name" value="Metal-dep_hydrolase_composite"/>
</dbReference>